<dbReference type="EMBL" id="JACHXU010000039">
    <property type="protein sequence ID" value="MBB3210490.1"/>
    <property type="molecule type" value="Genomic_DNA"/>
</dbReference>
<dbReference type="Proteomes" id="UP000536179">
    <property type="component" value="Unassembled WGS sequence"/>
</dbReference>
<dbReference type="InterPro" id="IPR007891">
    <property type="entry name" value="CHASE3"/>
</dbReference>
<dbReference type="RefSeq" id="WP_184309850.1">
    <property type="nucleotide sequence ID" value="NZ_JACHXU010000039.1"/>
</dbReference>
<dbReference type="CDD" id="cd19410">
    <property type="entry name" value="HK9-like_sensor"/>
    <property type="match status" value="1"/>
</dbReference>
<gene>
    <name evidence="2" type="ORF">FHS27_006337</name>
</gene>
<name>A0A7W5H9T7_9BACT</name>
<dbReference type="AlphaFoldDB" id="A0A7W5H9T7"/>
<sequence>MSIVIVVLVANGWISYANSQWLRKHDRWVSHTLEVLVHMESFQGSLIDAETGGRGFLLTGDESFLEPYESGTASVPVESETSIA</sequence>
<evidence type="ECO:0000259" key="1">
    <source>
        <dbReference type="Pfam" id="PF05227"/>
    </source>
</evidence>
<protein>
    <submittedName>
        <fullName evidence="2">CHASE3 domain sensor protein</fullName>
    </submittedName>
</protein>
<comment type="caution">
    <text evidence="2">The sequence shown here is derived from an EMBL/GenBank/DDBJ whole genome shotgun (WGS) entry which is preliminary data.</text>
</comment>
<dbReference type="Pfam" id="PF05227">
    <property type="entry name" value="CHASE3"/>
    <property type="match status" value="1"/>
</dbReference>
<evidence type="ECO:0000313" key="3">
    <source>
        <dbReference type="Proteomes" id="UP000536179"/>
    </source>
</evidence>
<organism evidence="2 3">
    <name type="scientific">Aporhodopirellula rubra</name>
    <dbReference type="NCBI Taxonomy" id="980271"/>
    <lineage>
        <taxon>Bacteria</taxon>
        <taxon>Pseudomonadati</taxon>
        <taxon>Planctomycetota</taxon>
        <taxon>Planctomycetia</taxon>
        <taxon>Pirellulales</taxon>
        <taxon>Pirellulaceae</taxon>
        <taxon>Aporhodopirellula</taxon>
    </lineage>
</organism>
<feature type="domain" description="CHASE3" evidence="1">
    <location>
        <begin position="26"/>
        <end position="78"/>
    </location>
</feature>
<evidence type="ECO:0000313" key="2">
    <source>
        <dbReference type="EMBL" id="MBB3210490.1"/>
    </source>
</evidence>
<proteinExistence type="predicted"/>
<accession>A0A7W5H9T7</accession>
<keyword evidence="3" id="KW-1185">Reference proteome</keyword>
<reference evidence="2 3" key="1">
    <citation type="submission" date="2020-08" db="EMBL/GenBank/DDBJ databases">
        <title>Genomic Encyclopedia of Type Strains, Phase III (KMG-III): the genomes of soil and plant-associated and newly described type strains.</title>
        <authorList>
            <person name="Whitman W."/>
        </authorList>
    </citation>
    <scope>NUCLEOTIDE SEQUENCE [LARGE SCALE GENOMIC DNA]</scope>
    <source>
        <strain evidence="2 3">CECT 8075</strain>
    </source>
</reference>